<protein>
    <submittedName>
        <fullName evidence="5">Secreted protein</fullName>
    </submittedName>
</protein>
<evidence type="ECO:0000313" key="3">
    <source>
        <dbReference type="EMBL" id="VDK51362.1"/>
    </source>
</evidence>
<dbReference type="OrthoDB" id="5862255at2759"/>
<keyword evidence="2" id="KW-0732">Signal</keyword>
<sequence length="201" mass="23249">MLLVSVMYSPWIVAVILTDLCHGKALTSNGILCICFRNITEESIMDETVFSNPLSFDYNFDDDVRKPADIYDVYDELVPHLPGFVLHKNGKDIGYARVPIVTRRLSTWSTPPPRHRKYENYDAWTPAYYRTSRPKPQVRPLSSKSRSTDPKALHQKANRSVFHHRLLVLLRIELNEKLFDDFVNLNITLSSACLATRRNIR</sequence>
<feature type="chain" id="PRO_5043121177" evidence="2">
    <location>
        <begin position="24"/>
        <end position="201"/>
    </location>
</feature>
<feature type="signal peptide" evidence="2">
    <location>
        <begin position="1"/>
        <end position="23"/>
    </location>
</feature>
<dbReference type="AlphaFoldDB" id="A0A0M3K1C6"/>
<keyword evidence="4" id="KW-1185">Reference proteome</keyword>
<organism evidence="5">
    <name type="scientific">Anisakis simplex</name>
    <name type="common">Herring worm</name>
    <dbReference type="NCBI Taxonomy" id="6269"/>
    <lineage>
        <taxon>Eukaryota</taxon>
        <taxon>Metazoa</taxon>
        <taxon>Ecdysozoa</taxon>
        <taxon>Nematoda</taxon>
        <taxon>Chromadorea</taxon>
        <taxon>Rhabditida</taxon>
        <taxon>Spirurina</taxon>
        <taxon>Ascaridomorpha</taxon>
        <taxon>Ascaridoidea</taxon>
        <taxon>Anisakidae</taxon>
        <taxon>Anisakis</taxon>
        <taxon>Anisakis simplex complex</taxon>
    </lineage>
</organism>
<dbReference type="EMBL" id="UYRR01031605">
    <property type="protein sequence ID" value="VDK51362.1"/>
    <property type="molecule type" value="Genomic_DNA"/>
</dbReference>
<accession>A0A0M3K1C6</accession>
<reference evidence="3 4" key="2">
    <citation type="submission" date="2018-11" db="EMBL/GenBank/DDBJ databases">
        <authorList>
            <consortium name="Pathogen Informatics"/>
        </authorList>
    </citation>
    <scope>NUCLEOTIDE SEQUENCE [LARGE SCALE GENOMIC DNA]</scope>
</reference>
<evidence type="ECO:0000313" key="4">
    <source>
        <dbReference type="Proteomes" id="UP000267096"/>
    </source>
</evidence>
<evidence type="ECO:0000256" key="2">
    <source>
        <dbReference type="SAM" id="SignalP"/>
    </source>
</evidence>
<name>A0A0M3K1C6_ANISI</name>
<dbReference type="WBParaSite" id="ASIM_0001466501-mRNA-1">
    <property type="protein sequence ID" value="ASIM_0001466501-mRNA-1"/>
    <property type="gene ID" value="ASIM_0001466501"/>
</dbReference>
<gene>
    <name evidence="3" type="ORF">ASIM_LOCUS14075</name>
</gene>
<evidence type="ECO:0000313" key="5">
    <source>
        <dbReference type="WBParaSite" id="ASIM_0001466501-mRNA-1"/>
    </source>
</evidence>
<proteinExistence type="predicted"/>
<feature type="region of interest" description="Disordered" evidence="1">
    <location>
        <begin position="132"/>
        <end position="154"/>
    </location>
</feature>
<reference evidence="5" key="1">
    <citation type="submission" date="2017-02" db="UniProtKB">
        <authorList>
            <consortium name="WormBaseParasite"/>
        </authorList>
    </citation>
    <scope>IDENTIFICATION</scope>
</reference>
<dbReference type="Proteomes" id="UP000267096">
    <property type="component" value="Unassembled WGS sequence"/>
</dbReference>
<evidence type="ECO:0000256" key="1">
    <source>
        <dbReference type="SAM" id="MobiDB-lite"/>
    </source>
</evidence>